<feature type="compositionally biased region" description="Polar residues" evidence="1">
    <location>
        <begin position="133"/>
        <end position="144"/>
    </location>
</feature>
<accession>A0A813ETH9</accession>
<organism evidence="2 3">
    <name type="scientific">Polarella glacialis</name>
    <name type="common">Dinoflagellate</name>
    <dbReference type="NCBI Taxonomy" id="89957"/>
    <lineage>
        <taxon>Eukaryota</taxon>
        <taxon>Sar</taxon>
        <taxon>Alveolata</taxon>
        <taxon>Dinophyceae</taxon>
        <taxon>Suessiales</taxon>
        <taxon>Suessiaceae</taxon>
        <taxon>Polarella</taxon>
    </lineage>
</organism>
<proteinExistence type="predicted"/>
<dbReference type="OrthoDB" id="412034at2759"/>
<protein>
    <submittedName>
        <fullName evidence="2">Uncharacterized protein</fullName>
    </submittedName>
</protein>
<evidence type="ECO:0000313" key="2">
    <source>
        <dbReference type="EMBL" id="CAE8602339.1"/>
    </source>
</evidence>
<dbReference type="Proteomes" id="UP000654075">
    <property type="component" value="Unassembled WGS sequence"/>
</dbReference>
<comment type="caution">
    <text evidence="2">The sequence shown here is derived from an EMBL/GenBank/DDBJ whole genome shotgun (WGS) entry which is preliminary data.</text>
</comment>
<feature type="region of interest" description="Disordered" evidence="1">
    <location>
        <begin position="1"/>
        <end position="23"/>
    </location>
</feature>
<feature type="region of interest" description="Disordered" evidence="1">
    <location>
        <begin position="43"/>
        <end position="144"/>
    </location>
</feature>
<feature type="non-terminal residue" evidence="2">
    <location>
        <position position="144"/>
    </location>
</feature>
<dbReference type="Pfam" id="PF07004">
    <property type="entry name" value="SHIPPO-rpt"/>
    <property type="match status" value="1"/>
</dbReference>
<gene>
    <name evidence="2" type="ORF">PGLA1383_LOCUS20585</name>
</gene>
<sequence length="144" mass="15445">ANRFDMDSQSLSQALGSTGPGQYEVSTVFDGCRLSKSFGASHRAYDRVRFPGSEKEGAGRTSSGPGSIQPFSNSGKASSIGRAERFPASTQGKRAPGPGAYENHNSPNPDMKSQSVFSFGRPPAKGRIDWKSMKTQQSSMWGMM</sequence>
<feature type="compositionally biased region" description="Polar residues" evidence="1">
    <location>
        <begin position="103"/>
        <end position="117"/>
    </location>
</feature>
<dbReference type="EMBL" id="CAJNNV010014181">
    <property type="protein sequence ID" value="CAE8602339.1"/>
    <property type="molecule type" value="Genomic_DNA"/>
</dbReference>
<dbReference type="AlphaFoldDB" id="A0A813ETH9"/>
<reference evidence="2" key="1">
    <citation type="submission" date="2021-02" db="EMBL/GenBank/DDBJ databases">
        <authorList>
            <person name="Dougan E. K."/>
            <person name="Rhodes N."/>
            <person name="Thang M."/>
            <person name="Chan C."/>
        </authorList>
    </citation>
    <scope>NUCLEOTIDE SEQUENCE</scope>
</reference>
<dbReference type="InterPro" id="IPR010736">
    <property type="entry name" value="SHIPPO-rpt"/>
</dbReference>
<feature type="compositionally biased region" description="Polar residues" evidence="1">
    <location>
        <begin position="7"/>
        <end position="16"/>
    </location>
</feature>
<feature type="compositionally biased region" description="Polar residues" evidence="1">
    <location>
        <begin position="60"/>
        <end position="77"/>
    </location>
</feature>
<name>A0A813ETH9_POLGL</name>
<evidence type="ECO:0000256" key="1">
    <source>
        <dbReference type="SAM" id="MobiDB-lite"/>
    </source>
</evidence>
<feature type="compositionally biased region" description="Basic and acidic residues" evidence="1">
    <location>
        <begin position="43"/>
        <end position="58"/>
    </location>
</feature>
<keyword evidence="3" id="KW-1185">Reference proteome</keyword>
<evidence type="ECO:0000313" key="3">
    <source>
        <dbReference type="Proteomes" id="UP000654075"/>
    </source>
</evidence>